<evidence type="ECO:0000313" key="1">
    <source>
        <dbReference type="EMBL" id="KAL0839285.1"/>
    </source>
</evidence>
<gene>
    <name evidence="1" type="ORF">ABMA28_016036</name>
</gene>
<accession>A0ABD0T7F6</accession>
<dbReference type="Proteomes" id="UP001549921">
    <property type="component" value="Unassembled WGS sequence"/>
</dbReference>
<proteinExistence type="predicted"/>
<evidence type="ECO:0000313" key="2">
    <source>
        <dbReference type="Proteomes" id="UP001549921"/>
    </source>
</evidence>
<dbReference type="AlphaFoldDB" id="A0ABD0T7F6"/>
<organism evidence="1 2">
    <name type="scientific">Loxostege sticticalis</name>
    <name type="common">Beet webworm moth</name>
    <dbReference type="NCBI Taxonomy" id="481309"/>
    <lineage>
        <taxon>Eukaryota</taxon>
        <taxon>Metazoa</taxon>
        <taxon>Ecdysozoa</taxon>
        <taxon>Arthropoda</taxon>
        <taxon>Hexapoda</taxon>
        <taxon>Insecta</taxon>
        <taxon>Pterygota</taxon>
        <taxon>Neoptera</taxon>
        <taxon>Endopterygota</taxon>
        <taxon>Lepidoptera</taxon>
        <taxon>Glossata</taxon>
        <taxon>Ditrysia</taxon>
        <taxon>Pyraloidea</taxon>
        <taxon>Crambidae</taxon>
        <taxon>Pyraustinae</taxon>
        <taxon>Loxostege</taxon>
    </lineage>
</organism>
<comment type="caution">
    <text evidence="1">The sequence shown here is derived from an EMBL/GenBank/DDBJ whole genome shotgun (WGS) entry which is preliminary data.</text>
</comment>
<reference evidence="1 2" key="1">
    <citation type="submission" date="2024-06" db="EMBL/GenBank/DDBJ databases">
        <title>A chromosome-level genome assembly of beet webworm, Loxostege sticticalis.</title>
        <authorList>
            <person name="Zhang Y."/>
        </authorList>
    </citation>
    <scope>NUCLEOTIDE SEQUENCE [LARGE SCALE GENOMIC DNA]</scope>
    <source>
        <strain evidence="1">AQ028</strain>
        <tissue evidence="1">Male pupae</tissue>
    </source>
</reference>
<sequence length="99" mass="11081">MERRRRKKRPSEAWMRDELVLEVRNKYKGRMRKSVQVRQGVCDKLVVGATIDQPQGHVGGPDNKGHADNLHVAVINIAPLAPGKAIVARNLCDFVVSVE</sequence>
<protein>
    <submittedName>
        <fullName evidence="1">Uncharacterized protein</fullName>
    </submittedName>
</protein>
<name>A0ABD0T7F6_LOXSC</name>
<dbReference type="EMBL" id="JBEDNZ010000008">
    <property type="protein sequence ID" value="KAL0839285.1"/>
    <property type="molecule type" value="Genomic_DNA"/>
</dbReference>